<dbReference type="STRING" id="935700.jaqu_09050"/>
<dbReference type="Gene3D" id="3.40.50.300">
    <property type="entry name" value="P-loop containing nucleotide triphosphate hydrolases"/>
    <property type="match status" value="1"/>
</dbReference>
<sequence length="194" mass="22009">MLIFWKARLVVLSVPKTGTTSLEAAFGPYADAVIRHPTGLKHMNVRRWHAQLAPLFEQRGKRPLRTMAVMREPVDWLGSWWRYRSREALDGSENSTAGISFDDFVDAYMQEEPPRFAAIGSQARFLDGGVDHLFPFGRLNDAITFLSTETGATPTVERLNTSPTAEIRLSPERRARLEKVFAADFDLWRGLTSR</sequence>
<protein>
    <recommendedName>
        <fullName evidence="3">Sulfotransferase family protein</fullName>
    </recommendedName>
</protein>
<dbReference type="AlphaFoldDB" id="A0A0D1ENB3"/>
<accession>A0A0D1ENB3</accession>
<organism evidence="1 2">
    <name type="scientific">Jannaschia aquimarina</name>
    <dbReference type="NCBI Taxonomy" id="935700"/>
    <lineage>
        <taxon>Bacteria</taxon>
        <taxon>Pseudomonadati</taxon>
        <taxon>Pseudomonadota</taxon>
        <taxon>Alphaproteobacteria</taxon>
        <taxon>Rhodobacterales</taxon>
        <taxon>Roseobacteraceae</taxon>
        <taxon>Jannaschia</taxon>
    </lineage>
</organism>
<evidence type="ECO:0008006" key="3">
    <source>
        <dbReference type="Google" id="ProtNLM"/>
    </source>
</evidence>
<reference evidence="1 2" key="1">
    <citation type="submission" date="2015-02" db="EMBL/GenBank/DDBJ databases">
        <title>Genome Sequence of Jannaschia aquimarina DSM28248, a member of the Roseobacter clade.</title>
        <authorList>
            <person name="Voget S."/>
            <person name="Daniel R."/>
        </authorList>
    </citation>
    <scope>NUCLEOTIDE SEQUENCE [LARGE SCALE GENOMIC DNA]</scope>
    <source>
        <strain evidence="1 2">GSW-M26</strain>
    </source>
</reference>
<gene>
    <name evidence="1" type="ORF">jaqu_09050</name>
</gene>
<name>A0A0D1ENB3_9RHOB</name>
<keyword evidence="2" id="KW-1185">Reference proteome</keyword>
<dbReference type="PATRIC" id="fig|935700.4.peg.947"/>
<comment type="caution">
    <text evidence="1">The sequence shown here is derived from an EMBL/GenBank/DDBJ whole genome shotgun (WGS) entry which is preliminary data.</text>
</comment>
<dbReference type="SUPFAM" id="SSF52540">
    <property type="entry name" value="P-loop containing nucleoside triphosphate hydrolases"/>
    <property type="match status" value="1"/>
</dbReference>
<dbReference type="EMBL" id="JYFE01000020">
    <property type="protein sequence ID" value="KIT17175.1"/>
    <property type="molecule type" value="Genomic_DNA"/>
</dbReference>
<dbReference type="RefSeq" id="WP_043917758.1">
    <property type="nucleotide sequence ID" value="NZ_FZPF01000007.1"/>
</dbReference>
<proteinExistence type="predicted"/>
<dbReference type="OrthoDB" id="7687351at2"/>
<dbReference type="Proteomes" id="UP000032232">
    <property type="component" value="Unassembled WGS sequence"/>
</dbReference>
<evidence type="ECO:0000313" key="1">
    <source>
        <dbReference type="EMBL" id="KIT17175.1"/>
    </source>
</evidence>
<evidence type="ECO:0000313" key="2">
    <source>
        <dbReference type="Proteomes" id="UP000032232"/>
    </source>
</evidence>
<dbReference type="InterPro" id="IPR027417">
    <property type="entry name" value="P-loop_NTPase"/>
</dbReference>